<dbReference type="Gene3D" id="2.130.10.10">
    <property type="entry name" value="YVTN repeat-like/Quinoprotein amine dehydrogenase"/>
    <property type="match status" value="4"/>
</dbReference>
<dbReference type="PROSITE" id="PS51257">
    <property type="entry name" value="PROKAR_LIPOPROTEIN"/>
    <property type="match status" value="1"/>
</dbReference>
<dbReference type="SUPFAM" id="SSF110296">
    <property type="entry name" value="Oligoxyloglucan reducing end-specific cellobiohydrolase"/>
    <property type="match status" value="2"/>
</dbReference>
<dbReference type="PANTHER" id="PTHR47199:SF2">
    <property type="entry name" value="PHOTOSYSTEM II STABILITY_ASSEMBLY FACTOR HCF136, CHLOROPLASTIC"/>
    <property type="match status" value="1"/>
</dbReference>
<dbReference type="InterPro" id="IPR028203">
    <property type="entry name" value="PSII_CF48-like_dom"/>
</dbReference>
<dbReference type="SUPFAM" id="SSF49299">
    <property type="entry name" value="PKD domain"/>
    <property type="match status" value="1"/>
</dbReference>
<dbReference type="EMBL" id="JAJLJH010000001">
    <property type="protein sequence ID" value="MCK9684412.1"/>
    <property type="molecule type" value="Genomic_DNA"/>
</dbReference>
<dbReference type="GO" id="GO:0015979">
    <property type="term" value="P:photosynthesis"/>
    <property type="evidence" value="ECO:0007669"/>
    <property type="project" value="UniProtKB-KW"/>
</dbReference>
<dbReference type="AlphaFoldDB" id="A0A9X1YHB6"/>
<keyword evidence="3" id="KW-0732">Signal</keyword>
<accession>A0A9X1YHB6</accession>
<dbReference type="Pfam" id="PF14870">
    <property type="entry name" value="PSII_BNR"/>
    <property type="match status" value="1"/>
</dbReference>
<keyword evidence="6" id="KW-1185">Reference proteome</keyword>
<evidence type="ECO:0000256" key="1">
    <source>
        <dbReference type="ARBA" id="ARBA00022531"/>
    </source>
</evidence>
<organism evidence="5 6">
    <name type="scientific">Scleromatobacter humisilvae</name>
    <dbReference type="NCBI Taxonomy" id="2897159"/>
    <lineage>
        <taxon>Bacteria</taxon>
        <taxon>Pseudomonadati</taxon>
        <taxon>Pseudomonadota</taxon>
        <taxon>Betaproteobacteria</taxon>
        <taxon>Burkholderiales</taxon>
        <taxon>Sphaerotilaceae</taxon>
        <taxon>Scleromatobacter</taxon>
    </lineage>
</organism>
<evidence type="ECO:0000313" key="5">
    <source>
        <dbReference type="EMBL" id="MCK9684412.1"/>
    </source>
</evidence>
<dbReference type="InterPro" id="IPR000601">
    <property type="entry name" value="PKD_dom"/>
</dbReference>
<evidence type="ECO:0000256" key="2">
    <source>
        <dbReference type="ARBA" id="ARBA00023276"/>
    </source>
</evidence>
<dbReference type="InterPro" id="IPR036278">
    <property type="entry name" value="Sialidase_sf"/>
</dbReference>
<dbReference type="InterPro" id="IPR035986">
    <property type="entry name" value="PKD_dom_sf"/>
</dbReference>
<name>A0A9X1YHB6_9BURK</name>
<dbReference type="RefSeq" id="WP_275680443.1">
    <property type="nucleotide sequence ID" value="NZ_JAJLJH010000001.1"/>
</dbReference>
<feature type="chain" id="PRO_5040876347" evidence="3">
    <location>
        <begin position="23"/>
        <end position="777"/>
    </location>
</feature>
<dbReference type="SMART" id="SM00089">
    <property type="entry name" value="PKD"/>
    <property type="match status" value="1"/>
</dbReference>
<dbReference type="GO" id="GO:0009523">
    <property type="term" value="C:photosystem II"/>
    <property type="evidence" value="ECO:0007669"/>
    <property type="project" value="UniProtKB-KW"/>
</dbReference>
<feature type="domain" description="PKD" evidence="4">
    <location>
        <begin position="34"/>
        <end position="112"/>
    </location>
</feature>
<dbReference type="Proteomes" id="UP001139353">
    <property type="component" value="Unassembled WGS sequence"/>
</dbReference>
<dbReference type="Gene3D" id="2.60.40.10">
    <property type="entry name" value="Immunoglobulins"/>
    <property type="match status" value="1"/>
</dbReference>
<dbReference type="PROSITE" id="PS50093">
    <property type="entry name" value="PKD"/>
    <property type="match status" value="1"/>
</dbReference>
<evidence type="ECO:0000313" key="6">
    <source>
        <dbReference type="Proteomes" id="UP001139353"/>
    </source>
</evidence>
<reference evidence="5" key="1">
    <citation type="submission" date="2021-11" db="EMBL/GenBank/DDBJ databases">
        <title>BS-T2-15 a new species belonging to the Comamonadaceae family isolated from the soil of a French oak forest.</title>
        <authorList>
            <person name="Mieszkin S."/>
            <person name="Alain K."/>
        </authorList>
    </citation>
    <scope>NUCLEOTIDE SEQUENCE</scope>
    <source>
        <strain evidence="5">BS-T2-15</strain>
    </source>
</reference>
<evidence type="ECO:0000256" key="3">
    <source>
        <dbReference type="SAM" id="SignalP"/>
    </source>
</evidence>
<dbReference type="CDD" id="cd00146">
    <property type="entry name" value="PKD"/>
    <property type="match status" value="1"/>
</dbReference>
<protein>
    <submittedName>
        <fullName evidence="5">YCF48-related protein</fullName>
    </submittedName>
</protein>
<dbReference type="InterPro" id="IPR013783">
    <property type="entry name" value="Ig-like_fold"/>
</dbReference>
<keyword evidence="2" id="KW-0604">Photosystem II</keyword>
<feature type="signal peptide" evidence="3">
    <location>
        <begin position="1"/>
        <end position="22"/>
    </location>
</feature>
<comment type="caution">
    <text evidence="5">The sequence shown here is derived from an EMBL/GenBank/DDBJ whole genome shotgun (WGS) entry which is preliminary data.</text>
</comment>
<gene>
    <name evidence="5" type="ORF">LPC04_01675</name>
</gene>
<evidence type="ECO:0000259" key="4">
    <source>
        <dbReference type="PROSITE" id="PS50093"/>
    </source>
</evidence>
<proteinExistence type="predicted"/>
<dbReference type="PANTHER" id="PTHR47199">
    <property type="entry name" value="PHOTOSYSTEM II STABILITY/ASSEMBLY FACTOR HCF136, CHLOROPLASTIC"/>
    <property type="match status" value="1"/>
</dbReference>
<dbReference type="InterPro" id="IPR022409">
    <property type="entry name" value="PKD/Chitinase_dom"/>
</dbReference>
<dbReference type="Pfam" id="PF18911">
    <property type="entry name" value="PKD_4"/>
    <property type="match status" value="1"/>
</dbReference>
<dbReference type="CDD" id="cd15482">
    <property type="entry name" value="Sialidase_non-viral"/>
    <property type="match status" value="1"/>
</dbReference>
<dbReference type="SUPFAM" id="SSF50939">
    <property type="entry name" value="Sialidases"/>
    <property type="match status" value="1"/>
</dbReference>
<keyword evidence="1" id="KW-0602">Photosynthesis</keyword>
<sequence length="777" mass="80023">MTTTLRGSIAAAALCALLAACGGSDSPPAPTVLPASVAIANDARAEAGTTATFRTDLATTTGLTFRWDFGDGSTGTGATASHAYARPGTYQVTLAVANDAEDLRTATSTIEVGAYANVSGLACSQADSAGWCWQHAIVTGHEINDLFFVDGTHAWAVGNGPSILKSSDGGNTWSTVALDATLPAESLQTVRFYDAAHGIALDNQGGALLTADGGGTWTATNFGGLIYSGGANLVDYSARRIVVQASYGGNGAMSVDGGNSWSSVAAYGPIQTTSTDCWSFGGNLAERGAGCGPTMQPSSPSFMGNGYSYFTAGSFASDSQALVVGSGYSYGTGILGSWAWATSDGGTTWTQFTPNGLPSYVYYSLTLRMTDAQTGVLYNPSDLIAYTTTDGGQNWTALTSSNSLMQAYGGYRATGLVGNGVLWQAVSNHLAISTDRGRNWKDVVVHAEDAVSQSGQSTSLAITQYTDASNFVVAASKRFYVTSDGGQTFREVLGPDSRDVGAQYAAGEFSDIHHGKFLTSNGALLSTADGGRTWTRLDYPSTTNTPTALHFTSATEGWLVLGGKLAHSTDGGATWSTPLTGSAMANLQGMSWGDATHGWAWNSGVLFCTANGGATWTQATMPNNLIVSSAVMTGPLTGVAASNYSGAATTQDGGATWQAVTVPNTYLGTLVHASGQTVWSVSGSVIERSKDGGRTWQSAGPSVYSTYVSSMTFADAMHGWLVTNTGSVLRTIDGGDSWTAQPVGSDLVLEAVVAADAQTAWIITRDGQILATATAGN</sequence>
<dbReference type="InterPro" id="IPR015943">
    <property type="entry name" value="WD40/YVTN_repeat-like_dom_sf"/>
</dbReference>